<comment type="caution">
    <text evidence="1">The sequence shown here is derived from an EMBL/GenBank/DDBJ whole genome shotgun (WGS) entry which is preliminary data.</text>
</comment>
<gene>
    <name evidence="1" type="ORF">A2161_16370</name>
</gene>
<dbReference type="Proteomes" id="UP000179266">
    <property type="component" value="Unassembled WGS sequence"/>
</dbReference>
<evidence type="ECO:0000313" key="2">
    <source>
        <dbReference type="Proteomes" id="UP000179266"/>
    </source>
</evidence>
<dbReference type="EMBL" id="MGDD01000048">
    <property type="protein sequence ID" value="OGL47928.1"/>
    <property type="molecule type" value="Genomic_DNA"/>
</dbReference>
<protein>
    <submittedName>
        <fullName evidence="1">Uncharacterized protein</fullName>
    </submittedName>
</protein>
<dbReference type="SUPFAM" id="SSF143100">
    <property type="entry name" value="TTHA1013/TTHA0281-like"/>
    <property type="match status" value="1"/>
</dbReference>
<sequence length="75" mass="8604">MNKGKTKNRSFTVLIEQDEDGYYVATVPALKSCYTQAKTLEELYPRVKEVIALCLKEEEPVNMKFIGVQQFEVTV</sequence>
<dbReference type="PANTHER" id="PTHR34504:SF2">
    <property type="entry name" value="UPF0150 PROTEIN SSL0259"/>
    <property type="match status" value="1"/>
</dbReference>
<dbReference type="InterPro" id="IPR035069">
    <property type="entry name" value="TTHA1013/TTHA0281-like"/>
</dbReference>
<dbReference type="PANTHER" id="PTHR34504">
    <property type="entry name" value="ANTITOXIN HICB"/>
    <property type="match status" value="1"/>
</dbReference>
<dbReference type="InterPro" id="IPR051404">
    <property type="entry name" value="TA_system_antitoxin"/>
</dbReference>
<dbReference type="Gene3D" id="3.30.160.250">
    <property type="match status" value="1"/>
</dbReference>
<accession>A0A1F7S3S7</accession>
<reference evidence="1 2" key="1">
    <citation type="journal article" date="2016" name="Nat. Commun.">
        <title>Thousands of microbial genomes shed light on interconnected biogeochemical processes in an aquifer system.</title>
        <authorList>
            <person name="Anantharaman K."/>
            <person name="Brown C.T."/>
            <person name="Hug L.A."/>
            <person name="Sharon I."/>
            <person name="Castelle C.J."/>
            <person name="Probst A.J."/>
            <person name="Thomas B.C."/>
            <person name="Singh A."/>
            <person name="Wilkins M.J."/>
            <person name="Karaoz U."/>
            <person name="Brodie E.L."/>
            <person name="Williams K.H."/>
            <person name="Hubbard S.S."/>
            <person name="Banfield J.F."/>
        </authorList>
    </citation>
    <scope>NUCLEOTIDE SEQUENCE [LARGE SCALE GENOMIC DNA]</scope>
</reference>
<organism evidence="1 2">
    <name type="scientific">Candidatus Schekmanbacteria bacterium RBG_13_48_7</name>
    <dbReference type="NCBI Taxonomy" id="1817878"/>
    <lineage>
        <taxon>Bacteria</taxon>
        <taxon>Candidatus Schekmaniibacteriota</taxon>
    </lineage>
</organism>
<proteinExistence type="predicted"/>
<evidence type="ECO:0000313" key="1">
    <source>
        <dbReference type="EMBL" id="OGL47928.1"/>
    </source>
</evidence>
<name>A0A1F7S3S7_9BACT</name>
<dbReference type="AlphaFoldDB" id="A0A1F7S3S7"/>